<keyword evidence="10" id="KW-1185">Reference proteome</keyword>
<dbReference type="PROSITE" id="PS51278">
    <property type="entry name" value="GATASE_TYPE_2"/>
    <property type="match status" value="1"/>
</dbReference>
<dbReference type="InterPro" id="IPR051786">
    <property type="entry name" value="ASN_synthetase/amidase"/>
</dbReference>
<evidence type="ECO:0000256" key="5">
    <source>
        <dbReference type="ARBA" id="ARBA00022840"/>
    </source>
</evidence>
<dbReference type="CDD" id="cd01991">
    <property type="entry name" value="Asn_synthase_B_C"/>
    <property type="match status" value="1"/>
</dbReference>
<dbReference type="PIRSF" id="PIRSF001589">
    <property type="entry name" value="Asn_synthetase_glu-h"/>
    <property type="match status" value="1"/>
</dbReference>
<dbReference type="Proteomes" id="UP000287410">
    <property type="component" value="Unassembled WGS sequence"/>
</dbReference>
<comment type="pathway">
    <text evidence="1">Amino-acid biosynthesis; L-asparagine biosynthesis; L-asparagine from L-aspartate (L-Gln route): step 1/1.</text>
</comment>
<dbReference type="InterPro" id="IPR014729">
    <property type="entry name" value="Rossmann-like_a/b/a_fold"/>
</dbReference>
<dbReference type="SUPFAM" id="SSF56235">
    <property type="entry name" value="N-terminal nucleophile aminohydrolases (Ntn hydrolases)"/>
    <property type="match status" value="1"/>
</dbReference>
<dbReference type="InterPro" id="IPR017535">
    <property type="entry name" value="Asparagine_synth"/>
</dbReference>
<dbReference type="InterPro" id="IPR001962">
    <property type="entry name" value="Asn_synthase"/>
</dbReference>
<protein>
    <recommendedName>
        <fullName evidence="3">asparagine synthase (glutamine-hydrolyzing)</fullName>
        <ecNumber evidence="3">6.3.5.4</ecNumber>
    </recommendedName>
</protein>
<proteinExistence type="inferred from homology"/>
<evidence type="ECO:0000256" key="3">
    <source>
        <dbReference type="ARBA" id="ARBA00012737"/>
    </source>
</evidence>
<dbReference type="InterPro" id="IPR033738">
    <property type="entry name" value="AsnB_N"/>
</dbReference>
<dbReference type="RefSeq" id="WP_126788811.1">
    <property type="nucleotide sequence ID" value="NZ_PIPN01000002.1"/>
</dbReference>
<keyword evidence="5" id="KW-0067">ATP-binding</keyword>
<dbReference type="Gene3D" id="3.60.20.10">
    <property type="entry name" value="Glutamine Phosphoribosylpyrophosphate, subunit 1, domain 1"/>
    <property type="match status" value="1"/>
</dbReference>
<reference evidence="9 10" key="1">
    <citation type="journal article" date="2018" name="Front. Microbiol.">
        <title>Genome-Based Analysis Reveals the Taxonomy and Diversity of the Family Idiomarinaceae.</title>
        <authorList>
            <person name="Liu Y."/>
            <person name="Lai Q."/>
            <person name="Shao Z."/>
        </authorList>
    </citation>
    <scope>NUCLEOTIDE SEQUENCE [LARGE SCALE GENOMIC DNA]</scope>
    <source>
        <strain evidence="9 10">GBSy1</strain>
    </source>
</reference>
<comment type="catalytic activity">
    <reaction evidence="7">
        <text>L-aspartate + L-glutamine + ATP + H2O = L-asparagine + L-glutamate + AMP + diphosphate + H(+)</text>
        <dbReference type="Rhea" id="RHEA:12228"/>
        <dbReference type="ChEBI" id="CHEBI:15377"/>
        <dbReference type="ChEBI" id="CHEBI:15378"/>
        <dbReference type="ChEBI" id="CHEBI:29985"/>
        <dbReference type="ChEBI" id="CHEBI:29991"/>
        <dbReference type="ChEBI" id="CHEBI:30616"/>
        <dbReference type="ChEBI" id="CHEBI:33019"/>
        <dbReference type="ChEBI" id="CHEBI:58048"/>
        <dbReference type="ChEBI" id="CHEBI:58359"/>
        <dbReference type="ChEBI" id="CHEBI:456215"/>
        <dbReference type="EC" id="6.3.5.4"/>
    </reaction>
</comment>
<dbReference type="CDD" id="cd00712">
    <property type="entry name" value="AsnB"/>
    <property type="match status" value="1"/>
</dbReference>
<evidence type="ECO:0000313" key="9">
    <source>
        <dbReference type="EMBL" id="RUO30835.1"/>
    </source>
</evidence>
<dbReference type="InterPro" id="IPR017932">
    <property type="entry name" value="GATase_2_dom"/>
</dbReference>
<keyword evidence="6" id="KW-0315">Glutamine amidotransferase</keyword>
<comment type="caution">
    <text evidence="9">The sequence shown here is derived from an EMBL/GenBank/DDBJ whole genome shotgun (WGS) entry which is preliminary data.</text>
</comment>
<evidence type="ECO:0000256" key="4">
    <source>
        <dbReference type="ARBA" id="ARBA00022741"/>
    </source>
</evidence>
<keyword evidence="4" id="KW-0547">Nucleotide-binding</keyword>
<gene>
    <name evidence="9" type="ORF">CWE12_06245</name>
</gene>
<dbReference type="PANTHER" id="PTHR43284">
    <property type="entry name" value="ASPARAGINE SYNTHETASE (GLUTAMINE-HYDROLYZING)"/>
    <property type="match status" value="1"/>
</dbReference>
<evidence type="ECO:0000256" key="2">
    <source>
        <dbReference type="ARBA" id="ARBA00005752"/>
    </source>
</evidence>
<organism evidence="9 10">
    <name type="scientific">Aliidiomarina sedimenti</name>
    <dbReference type="NCBI Taxonomy" id="1933879"/>
    <lineage>
        <taxon>Bacteria</taxon>
        <taxon>Pseudomonadati</taxon>
        <taxon>Pseudomonadota</taxon>
        <taxon>Gammaproteobacteria</taxon>
        <taxon>Alteromonadales</taxon>
        <taxon>Idiomarinaceae</taxon>
        <taxon>Aliidiomarina</taxon>
    </lineage>
</organism>
<dbReference type="NCBIfam" id="TIGR03104">
    <property type="entry name" value="trio_amidotrans"/>
    <property type="match status" value="1"/>
</dbReference>
<evidence type="ECO:0000256" key="1">
    <source>
        <dbReference type="ARBA" id="ARBA00005187"/>
    </source>
</evidence>
<dbReference type="Pfam" id="PF00733">
    <property type="entry name" value="Asn_synthase"/>
    <property type="match status" value="1"/>
</dbReference>
<dbReference type="Gene3D" id="3.40.50.620">
    <property type="entry name" value="HUPs"/>
    <property type="match status" value="1"/>
</dbReference>
<feature type="domain" description="Glutamine amidotransferase type-2" evidence="8">
    <location>
        <begin position="2"/>
        <end position="212"/>
    </location>
</feature>
<evidence type="ECO:0000313" key="10">
    <source>
        <dbReference type="Proteomes" id="UP000287410"/>
    </source>
</evidence>
<sequence length="595" mass="67671">MCGIAGEIRFRHHANTQCVEKMLHKLAPRGPDGKGVFSHGHTCFGHRRLKVIDLSSHGDQPMHDAELGLTLVFNGCIYNYRALRDELSALGYHFHSTSDSEVILKAYSHWQEKCLDKLSGMFAFAILDRASGDVFFARDRLGIKPLYFHHNDNGFWFASTLPALLQCEFVPTQIDPIALHHNMSFRAIIGSHTLFKNVHKLEAGHWMKIDKTGKRICQQYWSLPTYNDQSGSRADYSEDAWKEKLRTALYQSVERRLEADVPVGVLLSGGLDSSLVVGILDDLGQRNIHTFSIGFEDVDNESGNEFQYSDRIARHYSTDHHKIHAQHSMLLTHLEPCVKAMSEPMVSHDVIGFYLLSKEVSQHVKVVQSGQGADEVFGGYHWYPPMAEAKPDEAARIYAANYFSWREEDLNKVLAPAYRNHTHAMDFVSDYFNQCKATSAVDKALHLDSAAMVVDDPVKRVDNMTMAFGLEARVPFLDHDLVELAFQIPHQLKVRDGGKYLLKEVAREIIPKQVIDRPKGYFPVPALRKMQGEYLTLARSIFSQPRARQRGIFDMTYVDQMLESPKQFTGPFGSKLWQVTLLELWLTTHNISLSH</sequence>
<dbReference type="EC" id="6.3.5.4" evidence="3"/>
<dbReference type="Pfam" id="PF13537">
    <property type="entry name" value="GATase_7"/>
    <property type="match status" value="1"/>
</dbReference>
<dbReference type="PANTHER" id="PTHR43284:SF1">
    <property type="entry name" value="ASPARAGINE SYNTHETASE"/>
    <property type="match status" value="1"/>
</dbReference>
<comment type="similarity">
    <text evidence="2">Belongs to the asparagine synthetase family.</text>
</comment>
<dbReference type="InterPro" id="IPR029055">
    <property type="entry name" value="Ntn_hydrolases_N"/>
</dbReference>
<dbReference type="EMBL" id="PIPN01000002">
    <property type="protein sequence ID" value="RUO30835.1"/>
    <property type="molecule type" value="Genomic_DNA"/>
</dbReference>
<dbReference type="InterPro" id="IPR006426">
    <property type="entry name" value="Asn_synth_AEB"/>
</dbReference>
<accession>A0ABY0C0K2</accession>
<evidence type="ECO:0000256" key="7">
    <source>
        <dbReference type="ARBA" id="ARBA00048741"/>
    </source>
</evidence>
<dbReference type="NCBIfam" id="TIGR01536">
    <property type="entry name" value="asn_synth_AEB"/>
    <property type="match status" value="1"/>
</dbReference>
<evidence type="ECO:0000259" key="8">
    <source>
        <dbReference type="PROSITE" id="PS51278"/>
    </source>
</evidence>
<name>A0ABY0C0K2_9GAMM</name>
<evidence type="ECO:0000256" key="6">
    <source>
        <dbReference type="ARBA" id="ARBA00022962"/>
    </source>
</evidence>
<dbReference type="SUPFAM" id="SSF52402">
    <property type="entry name" value="Adenine nucleotide alpha hydrolases-like"/>
    <property type="match status" value="1"/>
</dbReference>